<proteinExistence type="predicted"/>
<organism evidence="2 3">
    <name type="scientific">Eiseniibacteriota bacterium</name>
    <dbReference type="NCBI Taxonomy" id="2212470"/>
    <lineage>
        <taxon>Bacteria</taxon>
        <taxon>Candidatus Eiseniibacteriota</taxon>
    </lineage>
</organism>
<keyword evidence="1" id="KW-0812">Transmembrane</keyword>
<dbReference type="InterPro" id="IPR021280">
    <property type="entry name" value="TMEM260-like"/>
</dbReference>
<feature type="non-terminal residue" evidence="2">
    <location>
        <position position="115"/>
    </location>
</feature>
<protein>
    <submittedName>
        <fullName evidence="2">DUF2723 domain-containing protein</fullName>
    </submittedName>
</protein>
<evidence type="ECO:0000256" key="1">
    <source>
        <dbReference type="SAM" id="Phobius"/>
    </source>
</evidence>
<sequence length="115" mass="12025">MQQSERNDSSSLPIVVLGFCVPLAAYLFTLVWEPAWGDPAELSLQAWRFGVVHPAGAPAHTLLAGVLARFGPEPAIATNLFSALCTAIASALVGLSVHGLTGRRTPGVLAAWSFA</sequence>
<dbReference type="EMBL" id="JABFRW010000155">
    <property type="protein sequence ID" value="NOT34904.1"/>
    <property type="molecule type" value="Genomic_DNA"/>
</dbReference>
<evidence type="ECO:0000313" key="2">
    <source>
        <dbReference type="EMBL" id="NOT34904.1"/>
    </source>
</evidence>
<gene>
    <name evidence="2" type="ORF">HOP12_12140</name>
</gene>
<dbReference type="InterPro" id="IPR052724">
    <property type="entry name" value="GT117_domain-containing"/>
</dbReference>
<feature type="transmembrane region" description="Helical" evidence="1">
    <location>
        <begin position="12"/>
        <end position="32"/>
    </location>
</feature>
<dbReference type="Proteomes" id="UP000580839">
    <property type="component" value="Unassembled WGS sequence"/>
</dbReference>
<dbReference type="PANTHER" id="PTHR16214:SF3">
    <property type="entry name" value="TRANSMEMBRANE PROTEIN 260"/>
    <property type="match status" value="1"/>
</dbReference>
<reference evidence="2 3" key="1">
    <citation type="submission" date="2020-04" db="EMBL/GenBank/DDBJ databases">
        <title>Metagenomic profiling of ammonia- and methane-oxidizing microorganisms in a Dutch drinking water treatment plant.</title>
        <authorList>
            <person name="Poghosyan L."/>
            <person name="Leucker S."/>
        </authorList>
    </citation>
    <scope>NUCLEOTIDE SEQUENCE [LARGE SCALE GENOMIC DNA]</scope>
    <source>
        <strain evidence="2">S-RSF-IL-03</strain>
    </source>
</reference>
<name>A0A849SQI9_UNCEI</name>
<dbReference type="Pfam" id="PF11028">
    <property type="entry name" value="TMEM260-like"/>
    <property type="match status" value="1"/>
</dbReference>
<feature type="transmembrane region" description="Helical" evidence="1">
    <location>
        <begin position="76"/>
        <end position="97"/>
    </location>
</feature>
<evidence type="ECO:0000313" key="3">
    <source>
        <dbReference type="Proteomes" id="UP000580839"/>
    </source>
</evidence>
<keyword evidence="1" id="KW-1133">Transmembrane helix</keyword>
<dbReference type="PANTHER" id="PTHR16214">
    <property type="entry name" value="TRANSMEMBRANE PROTEIN 260"/>
    <property type="match status" value="1"/>
</dbReference>
<comment type="caution">
    <text evidence="2">The sequence shown here is derived from an EMBL/GenBank/DDBJ whole genome shotgun (WGS) entry which is preliminary data.</text>
</comment>
<accession>A0A849SQI9</accession>
<keyword evidence="1" id="KW-0472">Membrane</keyword>
<dbReference type="AlphaFoldDB" id="A0A849SQI9"/>